<dbReference type="RefSeq" id="WP_168002627.1">
    <property type="nucleotide sequence ID" value="NZ_JAATEO010000023.1"/>
</dbReference>
<evidence type="ECO:0000313" key="3">
    <source>
        <dbReference type="EMBL" id="NJP34267.1"/>
    </source>
</evidence>
<accession>A0ABX0ZAM5</accession>
<protein>
    <submittedName>
        <fullName evidence="3">Uncharacterized protein</fullName>
    </submittedName>
</protein>
<keyword evidence="2" id="KW-0472">Membrane</keyword>
<sequence length="243" mass="26729">MLLRWTRSRWAKVLLGLVVGAAVGMAIYQGSRLTGRNLFILCGATAGGVAAIVVHGYSRNVRLTDVTISVPQFSDLHFAVTRDSQQVAWKLFIEAVTRISTQPLDMGTGLLREALTSLYGLFAITRDVLKESEPSRQTGSDPTVEHLAIAMLNVELRPFLSRWHPILRDWESTHPDQGEREWPLDAECRSELAAMQRRLLPYVLGFGKLAGVRNATQIVDGTLGPQFATPTPTLRHGADSAAV</sequence>
<organism evidence="3 4">
    <name type="scientific">Micromonospora thermarum</name>
    <dbReference type="NCBI Taxonomy" id="2720024"/>
    <lineage>
        <taxon>Bacteria</taxon>
        <taxon>Bacillati</taxon>
        <taxon>Actinomycetota</taxon>
        <taxon>Actinomycetes</taxon>
        <taxon>Micromonosporales</taxon>
        <taxon>Micromonosporaceae</taxon>
        <taxon>Micromonospora</taxon>
    </lineage>
</organism>
<dbReference type="EMBL" id="JAATEO010000023">
    <property type="protein sequence ID" value="NJP34267.1"/>
    <property type="molecule type" value="Genomic_DNA"/>
</dbReference>
<evidence type="ECO:0000256" key="2">
    <source>
        <dbReference type="SAM" id="Phobius"/>
    </source>
</evidence>
<gene>
    <name evidence="3" type="ORF">HCJ94_20340</name>
</gene>
<keyword evidence="4" id="KW-1185">Reference proteome</keyword>
<name>A0ABX0ZAM5_9ACTN</name>
<comment type="caution">
    <text evidence="3">The sequence shown here is derived from an EMBL/GenBank/DDBJ whole genome shotgun (WGS) entry which is preliminary data.</text>
</comment>
<feature type="transmembrane region" description="Helical" evidence="2">
    <location>
        <begin position="12"/>
        <end position="31"/>
    </location>
</feature>
<reference evidence="3 4" key="1">
    <citation type="submission" date="2020-03" db="EMBL/GenBank/DDBJ databases">
        <title>WGS of actinomycetes isolated from Thailand.</title>
        <authorList>
            <person name="Thawai C."/>
        </authorList>
    </citation>
    <scope>NUCLEOTIDE SEQUENCE [LARGE SCALE GENOMIC DNA]</scope>
    <source>
        <strain evidence="3 4">HSS6-12</strain>
    </source>
</reference>
<evidence type="ECO:0000256" key="1">
    <source>
        <dbReference type="SAM" id="MobiDB-lite"/>
    </source>
</evidence>
<feature type="region of interest" description="Disordered" evidence="1">
    <location>
        <begin position="224"/>
        <end position="243"/>
    </location>
</feature>
<keyword evidence="2" id="KW-0812">Transmembrane</keyword>
<proteinExistence type="predicted"/>
<feature type="transmembrane region" description="Helical" evidence="2">
    <location>
        <begin position="37"/>
        <end position="57"/>
    </location>
</feature>
<evidence type="ECO:0000313" key="4">
    <source>
        <dbReference type="Proteomes" id="UP000783871"/>
    </source>
</evidence>
<dbReference type="Proteomes" id="UP000783871">
    <property type="component" value="Unassembled WGS sequence"/>
</dbReference>
<keyword evidence="2" id="KW-1133">Transmembrane helix</keyword>